<sequence>MRVTYDDPTEWFSSRVDGDEDNPVIVVENREGAALYLDKSFIDEYIDEDVYDIVNQLAEEAIEVYYLEYDHLFGVPSYFEER</sequence>
<protein>
    <submittedName>
        <fullName evidence="1">Uncharacterized protein</fullName>
    </submittedName>
</protein>
<accession>A0ABD5VJ64</accession>
<proteinExistence type="predicted"/>
<comment type="caution">
    <text evidence="1">The sequence shown here is derived from an EMBL/GenBank/DDBJ whole genome shotgun (WGS) entry which is preliminary data.</text>
</comment>
<evidence type="ECO:0000313" key="1">
    <source>
        <dbReference type="EMBL" id="MFC6953748.1"/>
    </source>
</evidence>
<dbReference type="EMBL" id="JBHSXN010000002">
    <property type="protein sequence ID" value="MFC6953748.1"/>
    <property type="molecule type" value="Genomic_DNA"/>
</dbReference>
<organism evidence="1 2">
    <name type="scientific">Halorubellus litoreus</name>
    <dbReference type="NCBI Taxonomy" id="755308"/>
    <lineage>
        <taxon>Archaea</taxon>
        <taxon>Methanobacteriati</taxon>
        <taxon>Methanobacteriota</taxon>
        <taxon>Stenosarchaea group</taxon>
        <taxon>Halobacteria</taxon>
        <taxon>Halobacteriales</taxon>
        <taxon>Halorubellaceae</taxon>
        <taxon>Halorubellus</taxon>
    </lineage>
</organism>
<keyword evidence="2" id="KW-1185">Reference proteome</keyword>
<dbReference type="Proteomes" id="UP001596395">
    <property type="component" value="Unassembled WGS sequence"/>
</dbReference>
<gene>
    <name evidence="1" type="ORF">ACFQGB_12825</name>
</gene>
<dbReference type="RefSeq" id="WP_336350701.1">
    <property type="nucleotide sequence ID" value="NZ_JAZAQL010000002.1"/>
</dbReference>
<name>A0ABD5VJ64_9EURY</name>
<evidence type="ECO:0000313" key="2">
    <source>
        <dbReference type="Proteomes" id="UP001596395"/>
    </source>
</evidence>
<reference evidence="1 2" key="1">
    <citation type="journal article" date="2019" name="Int. J. Syst. Evol. Microbiol.">
        <title>The Global Catalogue of Microorganisms (GCM) 10K type strain sequencing project: providing services to taxonomists for standard genome sequencing and annotation.</title>
        <authorList>
            <consortium name="The Broad Institute Genomics Platform"/>
            <consortium name="The Broad Institute Genome Sequencing Center for Infectious Disease"/>
            <person name="Wu L."/>
            <person name="Ma J."/>
        </authorList>
    </citation>
    <scope>NUCLEOTIDE SEQUENCE [LARGE SCALE GENOMIC DNA]</scope>
    <source>
        <strain evidence="1 2">GX26</strain>
    </source>
</reference>
<dbReference type="AlphaFoldDB" id="A0ABD5VJ64"/>